<sequence>MRFLMAFLLLCSAFPAWAVHGMGMGYEPKYPAGFSHFDYVRPDAPKGGRLQLSASGSFDKLNPFTLRGQVAAGMGYSGNGFVFAEYGLIFDSLTTSSEDEPFSRYGLLAEDISLAPDQLSVQFRLNPKARFSNGDPVLAQDVKYSFDTLTSKQASPTFRAYWADIAQAVVVDRLTIRFDFKRRNSELHMVIGQLPVFSKAWTQGKTIDQIFLEHPVASGPYVIKHVDLGKSVTYQRRKDYWAADLPVRKGMFNFDEVEYVYYRDRLGEEEAVKAGDLDALEEFSISAWVRRYKGRRFDSGELVKDEIAHTRATGMQGIVMNLRQPRFADKRVRTAIALAFDFDWLNNRVFYNRRARTQSYFQNSADLMAGEMPTPEELQIAARLEQTPALLAALRDPVVRPASSGGTAEGLRKNLLRARQLLSEAGWTYRDGALRNSAGDPFVMTIMIPDRSSEIVLAPYARNLGKIGIELRYRLSDASLIKKRLDDFDFDLAINILGGSSSPGNELYDDFGSASADEKGSQNLSGIKDKTIDQLIEEIVKSPDRKAIAAGARLLDRYLLHQQYVVPMYYGRQFFIARKNYLQHPPALPPHMLAGSWLLTMWWREQP</sequence>
<proteinExistence type="predicted"/>
<reference evidence="4" key="1">
    <citation type="submission" date="2022-10" db="EMBL/GenBank/DDBJ databases">
        <title>Description of microaerobic benzene degrading bacteria.</title>
        <authorList>
            <person name="Bedics A."/>
            <person name="Tancsics A."/>
            <person name="Banerjee S."/>
        </authorList>
    </citation>
    <scope>NUCLEOTIDE SEQUENCE</scope>
    <source>
        <strain evidence="4">D2M1</strain>
    </source>
</reference>
<name>A0ABT5RVJ1_9BURK</name>
<dbReference type="CDD" id="cd08497">
    <property type="entry name" value="MbnE-like"/>
    <property type="match status" value="1"/>
</dbReference>
<dbReference type="Pfam" id="PF00496">
    <property type="entry name" value="SBP_bac_5"/>
    <property type="match status" value="1"/>
</dbReference>
<dbReference type="PANTHER" id="PTHR30290:SF64">
    <property type="entry name" value="ABC TRANSPORTER PERIPLASMIC BINDING PROTEIN"/>
    <property type="match status" value="1"/>
</dbReference>
<dbReference type="Proteomes" id="UP001148932">
    <property type="component" value="Unassembled WGS sequence"/>
</dbReference>
<dbReference type="Gene3D" id="3.10.105.10">
    <property type="entry name" value="Dipeptide-binding Protein, Domain 3"/>
    <property type="match status" value="1"/>
</dbReference>
<gene>
    <name evidence="4" type="ORF">OIN59_09685</name>
</gene>
<keyword evidence="1 2" id="KW-0732">Signal</keyword>
<feature type="chain" id="PRO_5047019971" evidence="2">
    <location>
        <begin position="19"/>
        <end position="607"/>
    </location>
</feature>
<dbReference type="InterPro" id="IPR000914">
    <property type="entry name" value="SBP_5_dom"/>
</dbReference>
<dbReference type="PIRSF" id="PIRSF002741">
    <property type="entry name" value="MppA"/>
    <property type="match status" value="1"/>
</dbReference>
<dbReference type="Gene3D" id="3.40.190.10">
    <property type="entry name" value="Periplasmic binding protein-like II"/>
    <property type="match status" value="1"/>
</dbReference>
<protein>
    <submittedName>
        <fullName evidence="4">Extracellular solute-binding protein</fullName>
    </submittedName>
</protein>
<dbReference type="RefSeq" id="WP_274109629.1">
    <property type="nucleotide sequence ID" value="NZ_JAPCKI010000004.1"/>
</dbReference>
<accession>A0ABT5RVJ1</accession>
<dbReference type="PANTHER" id="PTHR30290">
    <property type="entry name" value="PERIPLASMIC BINDING COMPONENT OF ABC TRANSPORTER"/>
    <property type="match status" value="1"/>
</dbReference>
<keyword evidence="5" id="KW-1185">Reference proteome</keyword>
<feature type="signal peptide" evidence="2">
    <location>
        <begin position="1"/>
        <end position="18"/>
    </location>
</feature>
<evidence type="ECO:0000256" key="2">
    <source>
        <dbReference type="SAM" id="SignalP"/>
    </source>
</evidence>
<feature type="domain" description="Solute-binding protein family 5" evidence="3">
    <location>
        <begin position="106"/>
        <end position="515"/>
    </location>
</feature>
<evidence type="ECO:0000256" key="1">
    <source>
        <dbReference type="ARBA" id="ARBA00022729"/>
    </source>
</evidence>
<dbReference type="SUPFAM" id="SSF53850">
    <property type="entry name" value="Periplasmic binding protein-like II"/>
    <property type="match status" value="1"/>
</dbReference>
<evidence type="ECO:0000313" key="4">
    <source>
        <dbReference type="EMBL" id="MDD2177706.1"/>
    </source>
</evidence>
<comment type="caution">
    <text evidence="4">The sequence shown here is derived from an EMBL/GenBank/DDBJ whole genome shotgun (WGS) entry which is preliminary data.</text>
</comment>
<dbReference type="EMBL" id="JAPCKI010000004">
    <property type="protein sequence ID" value="MDD2177706.1"/>
    <property type="molecule type" value="Genomic_DNA"/>
</dbReference>
<evidence type="ECO:0000313" key="5">
    <source>
        <dbReference type="Proteomes" id="UP001148932"/>
    </source>
</evidence>
<organism evidence="4 5">
    <name type="scientific">Acidovorax benzenivorans</name>
    <dbReference type="NCBI Taxonomy" id="2987520"/>
    <lineage>
        <taxon>Bacteria</taxon>
        <taxon>Pseudomonadati</taxon>
        <taxon>Pseudomonadota</taxon>
        <taxon>Betaproteobacteria</taxon>
        <taxon>Burkholderiales</taxon>
        <taxon>Comamonadaceae</taxon>
        <taxon>Acidovorax</taxon>
    </lineage>
</organism>
<evidence type="ECO:0000259" key="3">
    <source>
        <dbReference type="Pfam" id="PF00496"/>
    </source>
</evidence>
<dbReference type="InterPro" id="IPR039424">
    <property type="entry name" value="SBP_5"/>
</dbReference>
<dbReference type="InterPro" id="IPR030678">
    <property type="entry name" value="Peptide/Ni-bd"/>
</dbReference>